<organism evidence="3 4">
    <name type="scientific">Zosterops borbonicus</name>
    <dbReference type="NCBI Taxonomy" id="364589"/>
    <lineage>
        <taxon>Eukaryota</taxon>
        <taxon>Metazoa</taxon>
        <taxon>Chordata</taxon>
        <taxon>Craniata</taxon>
        <taxon>Vertebrata</taxon>
        <taxon>Euteleostomi</taxon>
        <taxon>Archelosauria</taxon>
        <taxon>Archosauria</taxon>
        <taxon>Dinosauria</taxon>
        <taxon>Saurischia</taxon>
        <taxon>Theropoda</taxon>
        <taxon>Coelurosauria</taxon>
        <taxon>Aves</taxon>
        <taxon>Neognathae</taxon>
        <taxon>Neoaves</taxon>
        <taxon>Telluraves</taxon>
        <taxon>Australaves</taxon>
        <taxon>Passeriformes</taxon>
        <taxon>Sylvioidea</taxon>
        <taxon>Zosteropidae</taxon>
        <taxon>Zosterops</taxon>
    </lineage>
</organism>
<gene>
    <name evidence="3" type="ORF">HGM15179_020925</name>
    <name evidence="2" type="ORF">HGM15179_021889</name>
</gene>
<evidence type="ECO:0000256" key="1">
    <source>
        <dbReference type="SAM" id="MobiDB-lite"/>
    </source>
</evidence>
<evidence type="ECO:0000313" key="4">
    <source>
        <dbReference type="Proteomes" id="UP000796761"/>
    </source>
</evidence>
<accession>A0A8K1D5G1</accession>
<dbReference type="EMBL" id="SWJQ01002788">
    <property type="protein sequence ID" value="TRZ06179.1"/>
    <property type="molecule type" value="Genomic_DNA"/>
</dbReference>
<dbReference type="AlphaFoldDB" id="A0A8K1D5G1"/>
<keyword evidence="4" id="KW-1185">Reference proteome</keyword>
<comment type="caution">
    <text evidence="3">The sequence shown here is derived from an EMBL/GenBank/DDBJ whole genome shotgun (WGS) entry which is preliminary data.</text>
</comment>
<name>A0A8K1D5G1_9PASS</name>
<proteinExistence type="predicted"/>
<dbReference type="Proteomes" id="UP000796761">
    <property type="component" value="Unassembled WGS sequence"/>
</dbReference>
<dbReference type="EMBL" id="SWJQ01005619">
    <property type="protein sequence ID" value="TRZ05215.1"/>
    <property type="molecule type" value="Genomic_DNA"/>
</dbReference>
<evidence type="ECO:0000313" key="2">
    <source>
        <dbReference type="EMBL" id="TRZ05215.1"/>
    </source>
</evidence>
<sequence length="124" mass="13380">MTWTPIMKVGIPWEFWAGILEFCGNSGQEFHGNASPVNDVDTHDEGGNSVGIPGWSSGIPWAFWAGIREFCGNSGLEFHGNSGNVSPVNDMDAHDEGGNSMQEFHGNASPVDDVHAHDEGLQLR</sequence>
<feature type="region of interest" description="Disordered" evidence="1">
    <location>
        <begin position="87"/>
        <end position="124"/>
    </location>
</feature>
<reference evidence="3" key="1">
    <citation type="submission" date="2019-04" db="EMBL/GenBank/DDBJ databases">
        <title>Genome assembly of Zosterops borbonicus 15179.</title>
        <authorList>
            <person name="Leroy T."/>
            <person name="Anselmetti Y."/>
            <person name="Tilak M.-K."/>
            <person name="Nabholz B."/>
        </authorList>
    </citation>
    <scope>NUCLEOTIDE SEQUENCE</scope>
    <source>
        <strain evidence="3">HGM_15179</strain>
        <tissue evidence="3">Muscle</tissue>
    </source>
</reference>
<feature type="compositionally biased region" description="Basic and acidic residues" evidence="1">
    <location>
        <begin position="112"/>
        <end position="124"/>
    </location>
</feature>
<protein>
    <submittedName>
        <fullName evidence="3">Uncharacterized protein</fullName>
    </submittedName>
</protein>
<evidence type="ECO:0000313" key="3">
    <source>
        <dbReference type="EMBL" id="TRZ06179.1"/>
    </source>
</evidence>